<dbReference type="SMART" id="SM00487">
    <property type="entry name" value="DEXDc"/>
    <property type="match status" value="1"/>
</dbReference>
<dbReference type="GO" id="GO:0009307">
    <property type="term" value="P:DNA restriction-modification system"/>
    <property type="evidence" value="ECO:0007669"/>
    <property type="project" value="UniProtKB-KW"/>
</dbReference>
<sequence>MSFKSEADFETALIDVLKQKGWERAVLHAPSEQDLLDNWARILFDNNRGADRLNDVPLTAGEMQQIIEQIRTLKTPFRLNGFINGKTVSIKRDNPLDALHLGKEVSLKIYDRHEIAAGQSRYQIARQPRFARPDALMRDRRGDVMLLINGMPVFHLELKRSGVPVSQACNQIRKYAEGGLFGGLFALVQIFVAMTPEETLYFANPGGHFNPDYYFHWADVNNEPLNDWRRIAADFLSIPMAHQLIGFYMVADDSDGVLKVMRSYQYYAAHAITDRVAKLNWKQQAEQRGGYIWHTTGSGKTMTSFKAAQLIANAKDADKVVFLMDRIELGTQSLAEYRHFADEGEAVQATESARVLLEKLKSADPANTLLVTSIQKMSNIGKEGQMQAADVAAIAAKRLVIIVDECHRSTFGEMLRDIKDTFPGAVFFGFTGTPVFDENQRKHNTTVDVFGDELHRYSIADGIRDRNVLGFDVYQVNTFKDKDLRRAVALEQARASDESQVWGHAEKEKVFRHFMDAKKVPMAGFADAGGQYHKGIEDYAPGGQWQTPEHCHMVLQDVLGNFGTLSQGGRFHAIFATSSIAEAIGYYRLFKAQAPGMAITALFDPNEGNEATSAFKEQALAEIMGDYNARYGKNFDIGRHASFKKDVADRLAHKGNYKRVQAQPDERLDLLIVVDQMLTGYDSRWVNTLYLDKLIRYEHLIQAFSRTNRLFGHEKPFGVIRYYRKPHTMHSHVQKAVQLYSGNRPVALFVDKLPRNVARMNALFADMQRLFADAGVQGFAQLPPDAAACARFAKLFNQFSAVLQAARVQGFDWAQRSYGQGKEKTAMQCDEQTWLVLLLRYQELGQGGDGTGDGASADVPFDLQGHLSELNTDRIDHDYLNSRFEKYLKALGEPGNSEAARQALDALHQAFPSLNAQQQKYANVLLRDIQRGDLQVEPGKTFKDYIAQYQSQARDSAVREFAQRFGLDEALLRRLLSLGLCERNLDEFGRFDQLKQSADKARAKAFFEAQEGKPVPPPLVHVKLDKALRAFLLADAPR</sequence>
<comment type="caution">
    <text evidence="12">The sequence shown here is derived from an EMBL/GenBank/DDBJ whole genome shotgun (WGS) entry which is preliminary data.</text>
</comment>
<dbReference type="PROSITE" id="PS51192">
    <property type="entry name" value="HELICASE_ATP_BIND_1"/>
    <property type="match status" value="1"/>
</dbReference>
<protein>
    <recommendedName>
        <fullName evidence="10">Type I restriction enzyme endonuclease subunit</fullName>
        <shortName evidence="10">R protein</shortName>
        <ecNumber evidence="10">3.1.21.3</ecNumber>
    </recommendedName>
</protein>
<keyword evidence="8 10" id="KW-0067">ATP-binding</keyword>
<dbReference type="InterPro" id="IPR040980">
    <property type="entry name" value="SWI2_SNF2"/>
</dbReference>
<comment type="subunit">
    <text evidence="10">The type I restriction/modification system is composed of three polypeptides R, M and S.</text>
</comment>
<comment type="function">
    <text evidence="10">Subunit R is required for both nuclease and ATPase activities, but not for modification.</text>
</comment>
<dbReference type="Gene3D" id="3.90.1570.50">
    <property type="match status" value="1"/>
</dbReference>
<dbReference type="Proteomes" id="UP000267035">
    <property type="component" value="Unassembled WGS sequence"/>
</dbReference>
<evidence type="ECO:0000256" key="6">
    <source>
        <dbReference type="ARBA" id="ARBA00022759"/>
    </source>
</evidence>
<proteinExistence type="inferred from homology"/>
<keyword evidence="5 10" id="KW-0680">Restriction system</keyword>
<dbReference type="InterPro" id="IPR027417">
    <property type="entry name" value="P-loop_NTPase"/>
</dbReference>
<dbReference type="Gene3D" id="3.40.50.300">
    <property type="entry name" value="P-loop containing nucleotide triphosphate hydrolases"/>
    <property type="match status" value="2"/>
</dbReference>
<evidence type="ECO:0000256" key="9">
    <source>
        <dbReference type="ARBA" id="ARBA00023125"/>
    </source>
</evidence>
<dbReference type="CDD" id="cd22332">
    <property type="entry name" value="HsdR_N"/>
    <property type="match status" value="1"/>
</dbReference>
<evidence type="ECO:0000256" key="2">
    <source>
        <dbReference type="ARBA" id="ARBA00008598"/>
    </source>
</evidence>
<evidence type="ECO:0000256" key="3">
    <source>
        <dbReference type="ARBA" id="ARBA00022722"/>
    </source>
</evidence>
<dbReference type="Pfam" id="PF18766">
    <property type="entry name" value="SWI2_SNF2"/>
    <property type="match status" value="1"/>
</dbReference>
<evidence type="ECO:0000256" key="4">
    <source>
        <dbReference type="ARBA" id="ARBA00022741"/>
    </source>
</evidence>
<dbReference type="GO" id="GO:0009035">
    <property type="term" value="F:type I site-specific deoxyribonuclease activity"/>
    <property type="evidence" value="ECO:0007669"/>
    <property type="project" value="UniProtKB-EC"/>
</dbReference>
<keyword evidence="6" id="KW-0255">Endonuclease</keyword>
<evidence type="ECO:0000256" key="8">
    <source>
        <dbReference type="ARBA" id="ARBA00022840"/>
    </source>
</evidence>
<keyword evidence="3" id="KW-0540">Nuclease</keyword>
<dbReference type="AlphaFoldDB" id="A0A3M6PYH2"/>
<dbReference type="EC" id="3.1.21.3" evidence="10"/>
<accession>A0A3M6PYH2</accession>
<dbReference type="InterPro" id="IPR014001">
    <property type="entry name" value="Helicase_ATP-bd"/>
</dbReference>
<dbReference type="PANTHER" id="PTHR30195">
    <property type="entry name" value="TYPE I SITE-SPECIFIC DEOXYRIBONUCLEASE PROTEIN SUBUNIT M AND R"/>
    <property type="match status" value="1"/>
</dbReference>
<dbReference type="GO" id="GO:0005524">
    <property type="term" value="F:ATP binding"/>
    <property type="evidence" value="ECO:0007669"/>
    <property type="project" value="UniProtKB-KW"/>
</dbReference>
<dbReference type="Pfam" id="PF04313">
    <property type="entry name" value="HSDR_N"/>
    <property type="match status" value="1"/>
</dbReference>
<evidence type="ECO:0000256" key="5">
    <source>
        <dbReference type="ARBA" id="ARBA00022747"/>
    </source>
</evidence>
<dbReference type="Pfam" id="PF22679">
    <property type="entry name" value="T1R_D3-like"/>
    <property type="match status" value="1"/>
</dbReference>
<reference evidence="12 13" key="1">
    <citation type="submission" date="2018-10" db="EMBL/GenBank/DDBJ databases">
        <title>Comamonadaceae CDC group NO-1 genome sequencing and assembly.</title>
        <authorList>
            <person name="Bernier A.-M."/>
            <person name="Bernard K."/>
        </authorList>
    </citation>
    <scope>NUCLEOTIDE SEQUENCE [LARGE SCALE GENOMIC DNA]</scope>
    <source>
        <strain evidence="12 13">NML161473</strain>
    </source>
</reference>
<dbReference type="RefSeq" id="WP_122254593.1">
    <property type="nucleotide sequence ID" value="NZ_RDQL01000022.1"/>
</dbReference>
<evidence type="ECO:0000313" key="12">
    <source>
        <dbReference type="EMBL" id="RMW96067.1"/>
    </source>
</evidence>
<dbReference type="PANTHER" id="PTHR30195:SF16">
    <property type="entry name" value="TYPE I RESTRICTION ENZYME ENDONUCLEASE SUBUNIT"/>
    <property type="match status" value="1"/>
</dbReference>
<name>A0A3M6PYH2_9BURK</name>
<dbReference type="InterPro" id="IPR055180">
    <property type="entry name" value="HsdR_RecA-like_helicase_dom_2"/>
</dbReference>
<dbReference type="InterPro" id="IPR051268">
    <property type="entry name" value="Type-I_R_enzyme_R_subunit"/>
</dbReference>
<dbReference type="InterPro" id="IPR004473">
    <property type="entry name" value="Restrct_endonuc_typeI_HsdR"/>
</dbReference>
<evidence type="ECO:0000313" key="13">
    <source>
        <dbReference type="Proteomes" id="UP000267035"/>
    </source>
</evidence>
<keyword evidence="7 10" id="KW-0378">Hydrolase</keyword>
<dbReference type="EMBL" id="RDQL01000022">
    <property type="protein sequence ID" value="RMW96067.1"/>
    <property type="molecule type" value="Genomic_DNA"/>
</dbReference>
<evidence type="ECO:0000256" key="10">
    <source>
        <dbReference type="RuleBase" id="RU364115"/>
    </source>
</evidence>
<dbReference type="SUPFAM" id="SSF52540">
    <property type="entry name" value="P-loop containing nucleoside triphosphate hydrolases"/>
    <property type="match status" value="1"/>
</dbReference>
<evidence type="ECO:0000259" key="11">
    <source>
        <dbReference type="PROSITE" id="PS51192"/>
    </source>
</evidence>
<comment type="similarity">
    <text evidence="2 10">Belongs to the HsdR family.</text>
</comment>
<dbReference type="InterPro" id="IPR022625">
    <property type="entry name" value="TypeI_RM_Rsu_C"/>
</dbReference>
<keyword evidence="4 10" id="KW-0547">Nucleotide-binding</keyword>
<organism evidence="12 13">
    <name type="scientific">Allofranklinella schreckenbergeri</name>
    <dbReference type="NCBI Taxonomy" id="1076744"/>
    <lineage>
        <taxon>Bacteria</taxon>
        <taxon>Pseudomonadati</taxon>
        <taxon>Pseudomonadota</taxon>
        <taxon>Betaproteobacteria</taxon>
        <taxon>Burkholderiales</taxon>
        <taxon>Comamonadaceae</taxon>
        <taxon>Allofranklinella</taxon>
    </lineage>
</organism>
<dbReference type="GO" id="GO:0003677">
    <property type="term" value="F:DNA binding"/>
    <property type="evidence" value="ECO:0007669"/>
    <property type="project" value="UniProtKB-KW"/>
</dbReference>
<feature type="domain" description="Helicase ATP-binding" evidence="11">
    <location>
        <begin position="281"/>
        <end position="452"/>
    </location>
</feature>
<dbReference type="InterPro" id="IPR007409">
    <property type="entry name" value="Restrct_endonuc_type1_HsdR_N"/>
</dbReference>
<comment type="catalytic activity">
    <reaction evidence="1 10">
        <text>Endonucleolytic cleavage of DNA to give random double-stranded fragments with terminal 5'-phosphates, ATP is simultaneously hydrolyzed.</text>
        <dbReference type="EC" id="3.1.21.3"/>
    </reaction>
</comment>
<dbReference type="Pfam" id="PF12008">
    <property type="entry name" value="EcoR124_C"/>
    <property type="match status" value="1"/>
</dbReference>
<gene>
    <name evidence="12" type="ORF">EBQ25_11370</name>
</gene>
<evidence type="ECO:0000256" key="7">
    <source>
        <dbReference type="ARBA" id="ARBA00022801"/>
    </source>
</evidence>
<keyword evidence="13" id="KW-1185">Reference proteome</keyword>
<keyword evidence="9 10" id="KW-0238">DNA-binding</keyword>
<evidence type="ECO:0000256" key="1">
    <source>
        <dbReference type="ARBA" id="ARBA00000851"/>
    </source>
</evidence>
<dbReference type="NCBIfam" id="TIGR00348">
    <property type="entry name" value="hsdR"/>
    <property type="match status" value="1"/>
</dbReference>